<name>A0A0M6Y9Q0_9HYPH</name>
<dbReference type="EMBL" id="CXST01000002">
    <property type="protein sequence ID" value="CTQ45731.1"/>
    <property type="molecule type" value="Genomic_DNA"/>
</dbReference>
<proteinExistence type="predicted"/>
<gene>
    <name evidence="1" type="ORF">LAL4801_04186</name>
</gene>
<organism evidence="1 2">
    <name type="scientific">Roseibium aggregatum</name>
    <dbReference type="NCBI Taxonomy" id="187304"/>
    <lineage>
        <taxon>Bacteria</taxon>
        <taxon>Pseudomonadati</taxon>
        <taxon>Pseudomonadota</taxon>
        <taxon>Alphaproteobacteria</taxon>
        <taxon>Hyphomicrobiales</taxon>
        <taxon>Stappiaceae</taxon>
        <taxon>Roseibium</taxon>
    </lineage>
</organism>
<dbReference type="AlphaFoldDB" id="A0A0M6Y9Q0"/>
<dbReference type="Proteomes" id="UP000048926">
    <property type="component" value="Unassembled WGS sequence"/>
</dbReference>
<reference evidence="2" key="1">
    <citation type="submission" date="2015-07" db="EMBL/GenBank/DDBJ databases">
        <authorList>
            <person name="Rodrigo-Torres Lidia"/>
            <person name="Arahal R.David."/>
        </authorList>
    </citation>
    <scope>NUCLEOTIDE SEQUENCE [LARGE SCALE GENOMIC DNA]</scope>
    <source>
        <strain evidence="2">CECT 4801</strain>
    </source>
</reference>
<accession>A0A0M6Y9Q0</accession>
<evidence type="ECO:0000313" key="1">
    <source>
        <dbReference type="EMBL" id="CTQ45731.1"/>
    </source>
</evidence>
<keyword evidence="2" id="KW-1185">Reference proteome</keyword>
<protein>
    <submittedName>
        <fullName evidence="1">Uncharacterized protein</fullName>
    </submittedName>
</protein>
<sequence>MLRLSSATTGLPVYLNPFHIVSVVESEDCGAIVLTVIDIDGQGWRVKETPQEIGCREAWRHVFPPPDKK</sequence>
<evidence type="ECO:0000313" key="2">
    <source>
        <dbReference type="Proteomes" id="UP000048926"/>
    </source>
</evidence>